<evidence type="ECO:0000313" key="5">
    <source>
        <dbReference type="EMBL" id="HHN52230.1"/>
    </source>
</evidence>
<dbReference type="EMBL" id="DRXG01000056">
    <property type="protein sequence ID" value="HHN52230.1"/>
    <property type="molecule type" value="Genomic_DNA"/>
</dbReference>
<name>A0A7C4E0I5_CALS0</name>
<dbReference type="SUPFAM" id="SSF50475">
    <property type="entry name" value="FMN-binding split barrel"/>
    <property type="match status" value="1"/>
</dbReference>
<dbReference type="Gene3D" id="1.20.58.290">
    <property type="entry name" value="Hypothetical membrane protein ta0354_69_121"/>
    <property type="match status" value="1"/>
</dbReference>
<gene>
    <name evidence="5" type="ORF">ENM30_02840</name>
    <name evidence="4" type="ORF">ENT82_02055</name>
    <name evidence="3" type="ORF">ENU43_03390</name>
</gene>
<feature type="domain" description="DUF447" evidence="1">
    <location>
        <begin position="15"/>
        <end position="125"/>
    </location>
</feature>
<evidence type="ECO:0000259" key="2">
    <source>
        <dbReference type="Pfam" id="PF20766"/>
    </source>
</evidence>
<dbReference type="EMBL" id="DTAD01000023">
    <property type="protein sequence ID" value="HGN89898.1"/>
    <property type="molecule type" value="Genomic_DNA"/>
</dbReference>
<dbReference type="InterPro" id="IPR012349">
    <property type="entry name" value="Split_barrel_FMN-bd"/>
</dbReference>
<dbReference type="InterPro" id="IPR007386">
    <property type="entry name" value="DUF447_N"/>
</dbReference>
<dbReference type="Pfam" id="PF20766">
    <property type="entry name" value="DUF447_C"/>
    <property type="match status" value="1"/>
</dbReference>
<dbReference type="InterPro" id="IPR049288">
    <property type="entry name" value="DUF447_C"/>
</dbReference>
<accession>A0A7C4E0I5</accession>
<dbReference type="EMBL" id="DTCM01000040">
    <property type="protein sequence ID" value="HGL40694.1"/>
    <property type="molecule type" value="Genomic_DNA"/>
</dbReference>
<dbReference type="AlphaFoldDB" id="A0A7C4E0I5"/>
<protein>
    <submittedName>
        <fullName evidence="4">DUF447 family protein</fullName>
    </submittedName>
</protein>
<organism evidence="4">
    <name type="scientific">Caldiarchaeum subterraneum</name>
    <dbReference type="NCBI Taxonomy" id="311458"/>
    <lineage>
        <taxon>Archaea</taxon>
        <taxon>Nitrososphaerota</taxon>
        <taxon>Candidatus Caldarchaeales</taxon>
        <taxon>Candidatus Caldarchaeaceae</taxon>
        <taxon>Candidatus Caldarchaeum</taxon>
    </lineage>
</organism>
<evidence type="ECO:0000313" key="3">
    <source>
        <dbReference type="EMBL" id="HGL40694.1"/>
    </source>
</evidence>
<dbReference type="Gene3D" id="2.30.110.10">
    <property type="entry name" value="Electron Transport, Fmn-binding Protein, Chain A"/>
    <property type="match status" value="1"/>
</dbReference>
<sequence length="207" mass="23283">MKKVSELGFRTDSWYEVIVSTYSEHGEPHFAAMGCGLIDEEHLILKPYINTETYRNLLYWKAAAINVTNEPYHFYSAVFNKPLPHRRGEKVTAPILDGAEAWIEAVVENISADTADRATVTLIPSTIKSAQPIIQPYSRAGHALVEMLIHYTRVRVFAQSSEHHRAVSLAEKILDYSALVRRVSSNPVYLQICDEVVSELKKLGVLG</sequence>
<proteinExistence type="predicted"/>
<reference evidence="4" key="1">
    <citation type="journal article" date="2020" name="mSystems">
        <title>Genome- and Community-Level Interaction Insights into Carbon Utilization and Element Cycling Functions of Hydrothermarchaeota in Hydrothermal Sediment.</title>
        <authorList>
            <person name="Zhou Z."/>
            <person name="Liu Y."/>
            <person name="Xu W."/>
            <person name="Pan J."/>
            <person name="Luo Z.H."/>
            <person name="Li M."/>
        </authorList>
    </citation>
    <scope>NUCLEOTIDE SEQUENCE [LARGE SCALE GENOMIC DNA]</scope>
    <source>
        <strain evidence="5">SpSt-1073</strain>
        <strain evidence="4">SpSt-613</strain>
        <strain evidence="3">SpSt-669</strain>
    </source>
</reference>
<dbReference type="Pfam" id="PF04289">
    <property type="entry name" value="DUF447_N"/>
    <property type="match status" value="1"/>
</dbReference>
<dbReference type="PIRSF" id="PIRSF018747">
    <property type="entry name" value="UCP018747"/>
    <property type="match status" value="1"/>
</dbReference>
<comment type="caution">
    <text evidence="4">The sequence shown here is derived from an EMBL/GenBank/DDBJ whole genome shotgun (WGS) entry which is preliminary data.</text>
</comment>
<dbReference type="InterPro" id="IPR016733">
    <property type="entry name" value="UCP018747"/>
</dbReference>
<evidence type="ECO:0000259" key="1">
    <source>
        <dbReference type="Pfam" id="PF04289"/>
    </source>
</evidence>
<evidence type="ECO:0000313" key="4">
    <source>
        <dbReference type="EMBL" id="HGN89898.1"/>
    </source>
</evidence>
<feature type="domain" description="DUF447" evidence="2">
    <location>
        <begin position="138"/>
        <end position="186"/>
    </location>
</feature>